<keyword evidence="11" id="KW-1185">Reference proteome</keyword>
<evidence type="ECO:0000256" key="6">
    <source>
        <dbReference type="ARBA" id="ARBA00023316"/>
    </source>
</evidence>
<keyword evidence="3" id="KW-0808">Transferase</keyword>
<feature type="domain" description="L,D-TPase catalytic" evidence="9">
    <location>
        <begin position="304"/>
        <end position="466"/>
    </location>
</feature>
<dbReference type="SUPFAM" id="SSF141523">
    <property type="entry name" value="L,D-transpeptidase catalytic domain-like"/>
    <property type="match status" value="1"/>
</dbReference>
<dbReference type="InterPro" id="IPR045380">
    <property type="entry name" value="LD_TPept_scaffold_dom"/>
</dbReference>
<dbReference type="PROSITE" id="PS52029">
    <property type="entry name" value="LD_TPASE"/>
    <property type="match status" value="1"/>
</dbReference>
<evidence type="ECO:0000256" key="1">
    <source>
        <dbReference type="ARBA" id="ARBA00004752"/>
    </source>
</evidence>
<evidence type="ECO:0000256" key="5">
    <source>
        <dbReference type="ARBA" id="ARBA00022984"/>
    </source>
</evidence>
<dbReference type="InterPro" id="IPR005490">
    <property type="entry name" value="LD_TPept_cat_dom"/>
</dbReference>
<accession>A0ABQ2JDC5</accession>
<comment type="similarity">
    <text evidence="2">Belongs to the YkuD family.</text>
</comment>
<feature type="active site" description="Proton donor/acceptor" evidence="7">
    <location>
        <position position="411"/>
    </location>
</feature>
<dbReference type="InterPro" id="IPR036365">
    <property type="entry name" value="PGBD-like_sf"/>
</dbReference>
<organism evidence="10 11">
    <name type="scientific">Novosphingobium indicum</name>
    <dbReference type="NCBI Taxonomy" id="462949"/>
    <lineage>
        <taxon>Bacteria</taxon>
        <taxon>Pseudomonadati</taxon>
        <taxon>Pseudomonadota</taxon>
        <taxon>Alphaproteobacteria</taxon>
        <taxon>Sphingomonadales</taxon>
        <taxon>Sphingomonadaceae</taxon>
        <taxon>Novosphingobium</taxon>
    </lineage>
</organism>
<dbReference type="SUPFAM" id="SSF47090">
    <property type="entry name" value="PGBD-like"/>
    <property type="match status" value="1"/>
</dbReference>
<comment type="caution">
    <text evidence="10">The sequence shown here is derived from an EMBL/GenBank/DDBJ whole genome shotgun (WGS) entry which is preliminary data.</text>
</comment>
<comment type="pathway">
    <text evidence="1 7">Cell wall biogenesis; peptidoglycan biosynthesis.</text>
</comment>
<dbReference type="PROSITE" id="PS51257">
    <property type="entry name" value="PROKAR_LIPOPROTEIN"/>
    <property type="match status" value="1"/>
</dbReference>
<protein>
    <submittedName>
        <fullName evidence="10">Peptidoglycan-binding protein</fullName>
    </submittedName>
</protein>
<feature type="signal peptide" evidence="8">
    <location>
        <begin position="1"/>
        <end position="24"/>
    </location>
</feature>
<sequence>MKVKACATILTFLLVAGCGSQSDAAPTISAANLKQQASAPATRTFYENRGWQAAWSEKAAEELKRALAGRVRNGLDHIRFLENAGQQSDAARDVALTNAAITYGEALASGAANPRDLYEVYTIPVAETDILAGLQNALDKGEVGAWLASLAPQDDEYRKLSEAYAKLAKAGSDKNWPQVPEGDLIRAGDHDPRIPMIARALEKSGYFTADDAPQLAAVPQAAVPQAAVPQADGPQDRGDDPATLYSPRLEQAVKRMQEARGLTQDGIVGPEAIAELNRGPAARAKALAVALERRRWLDRNPPSLRIDVNTAAARLRYIRDGKVVDARKAIVGQPGWETPQLSAPMFRLVANPTWTVPRSIEKEELAGLGAAALRRRNMVRRDGWIVQQPGPDNALGLVKFDMKDKYAIYLHDTSARSLFDRSMRHRSHGCVRVENAPGFAARLAQDEGISAKWQEASASGEETFVDLPQNITVRLLYHPTFVDSAGKIVWKQDAYGWNRAIAKRLGFDSSGKPREISVPPIDDLGP</sequence>
<gene>
    <name evidence="10" type="ORF">GCM10011349_09110</name>
</gene>
<reference evidence="11" key="1">
    <citation type="journal article" date="2019" name="Int. J. Syst. Evol. Microbiol.">
        <title>The Global Catalogue of Microorganisms (GCM) 10K type strain sequencing project: providing services to taxonomists for standard genome sequencing and annotation.</title>
        <authorList>
            <consortium name="The Broad Institute Genomics Platform"/>
            <consortium name="The Broad Institute Genome Sequencing Center for Infectious Disease"/>
            <person name="Wu L."/>
            <person name="Ma J."/>
        </authorList>
    </citation>
    <scope>NUCLEOTIDE SEQUENCE [LARGE SCALE GENOMIC DNA]</scope>
    <source>
        <strain evidence="11">CGMCC 1.6784</strain>
    </source>
</reference>
<evidence type="ECO:0000256" key="8">
    <source>
        <dbReference type="SAM" id="SignalP"/>
    </source>
</evidence>
<proteinExistence type="inferred from homology"/>
<keyword evidence="4 7" id="KW-0133">Cell shape</keyword>
<dbReference type="PANTHER" id="PTHR41533:SF2">
    <property type="entry name" value="BLR7131 PROTEIN"/>
    <property type="match status" value="1"/>
</dbReference>
<dbReference type="RefSeq" id="WP_229710062.1">
    <property type="nucleotide sequence ID" value="NZ_BMLK01000003.1"/>
</dbReference>
<dbReference type="InterPro" id="IPR052905">
    <property type="entry name" value="LD-transpeptidase_YkuD-like"/>
</dbReference>
<evidence type="ECO:0000256" key="7">
    <source>
        <dbReference type="PROSITE-ProRule" id="PRU01373"/>
    </source>
</evidence>
<dbReference type="InterPro" id="IPR038063">
    <property type="entry name" value="Transpep_catalytic_dom"/>
</dbReference>
<name>A0ABQ2JDC5_9SPHN</name>
<evidence type="ECO:0000313" key="11">
    <source>
        <dbReference type="Proteomes" id="UP000605099"/>
    </source>
</evidence>
<dbReference type="EMBL" id="BMLK01000003">
    <property type="protein sequence ID" value="GGN44237.1"/>
    <property type="molecule type" value="Genomic_DNA"/>
</dbReference>
<dbReference type="Pfam" id="PF20142">
    <property type="entry name" value="Scaffold"/>
    <property type="match status" value="1"/>
</dbReference>
<keyword evidence="8" id="KW-0732">Signal</keyword>
<dbReference type="PANTHER" id="PTHR41533">
    <property type="entry name" value="L,D-TRANSPEPTIDASE HI_1667-RELATED"/>
    <property type="match status" value="1"/>
</dbReference>
<dbReference type="Gene3D" id="1.10.101.10">
    <property type="entry name" value="PGBD-like superfamily/PGBD"/>
    <property type="match status" value="1"/>
</dbReference>
<evidence type="ECO:0000259" key="9">
    <source>
        <dbReference type="PROSITE" id="PS52029"/>
    </source>
</evidence>
<dbReference type="Proteomes" id="UP000605099">
    <property type="component" value="Unassembled WGS sequence"/>
</dbReference>
<dbReference type="InterPro" id="IPR036366">
    <property type="entry name" value="PGBDSf"/>
</dbReference>
<evidence type="ECO:0000256" key="2">
    <source>
        <dbReference type="ARBA" id="ARBA00005992"/>
    </source>
</evidence>
<feature type="active site" description="Nucleophile" evidence="7">
    <location>
        <position position="430"/>
    </location>
</feature>
<keyword evidence="5 7" id="KW-0573">Peptidoglycan synthesis</keyword>
<dbReference type="Pfam" id="PF01471">
    <property type="entry name" value="PG_binding_1"/>
    <property type="match status" value="1"/>
</dbReference>
<keyword evidence="6 7" id="KW-0961">Cell wall biogenesis/degradation</keyword>
<evidence type="ECO:0000256" key="3">
    <source>
        <dbReference type="ARBA" id="ARBA00022679"/>
    </source>
</evidence>
<evidence type="ECO:0000313" key="10">
    <source>
        <dbReference type="EMBL" id="GGN44237.1"/>
    </source>
</evidence>
<dbReference type="InterPro" id="IPR002477">
    <property type="entry name" value="Peptidoglycan-bd-like"/>
</dbReference>
<dbReference type="Gene3D" id="2.40.440.10">
    <property type="entry name" value="L,D-transpeptidase catalytic domain-like"/>
    <property type="match status" value="1"/>
</dbReference>
<dbReference type="Pfam" id="PF03734">
    <property type="entry name" value="YkuD"/>
    <property type="match status" value="1"/>
</dbReference>
<feature type="chain" id="PRO_5047045239" evidence="8">
    <location>
        <begin position="25"/>
        <end position="526"/>
    </location>
</feature>
<dbReference type="CDD" id="cd16913">
    <property type="entry name" value="YkuD_like"/>
    <property type="match status" value="1"/>
</dbReference>
<evidence type="ECO:0000256" key="4">
    <source>
        <dbReference type="ARBA" id="ARBA00022960"/>
    </source>
</evidence>